<sequence>MFLTFDGVKKLNRRTGNIFLGVMPIAKLKLLKMDTIEVQTSNNDLVIIIYDVLVNYSIDELMVTNPILQFILPAADDTDEYPVLFVPRNNYLPNYCETGLMECEIFSLLIEKSDKLSANSTKLLTINSLQDILKRFNTLQIIDEEWPLLKERLVDYIKTLVSTYPHLGYLPVSERRNFKSISVADASFAWDFYFRFFIDSWSNTTTIVIPELSKEFHYENWVGDFFSRNNPFWSKYVGKRGKFLINAADREFIYQIWREWMKGA</sequence>
<keyword evidence="2" id="KW-1185">Reference proteome</keyword>
<accession>A0ABR8MYJ6</accession>
<dbReference type="Proteomes" id="UP000609346">
    <property type="component" value="Unassembled WGS sequence"/>
</dbReference>
<comment type="caution">
    <text evidence="1">The sequence shown here is derived from an EMBL/GenBank/DDBJ whole genome shotgun (WGS) entry which is preliminary data.</text>
</comment>
<proteinExistence type="predicted"/>
<evidence type="ECO:0000313" key="1">
    <source>
        <dbReference type="EMBL" id="MBD3921008.1"/>
    </source>
</evidence>
<gene>
    <name evidence="1" type="ORF">H8B09_19740</name>
</gene>
<protein>
    <submittedName>
        <fullName evidence="1">Uncharacterized protein</fullName>
    </submittedName>
</protein>
<evidence type="ECO:0000313" key="2">
    <source>
        <dbReference type="Proteomes" id="UP000609346"/>
    </source>
</evidence>
<dbReference type="EMBL" id="JACXZA010000005">
    <property type="protein sequence ID" value="MBD3921008.1"/>
    <property type="molecule type" value="Genomic_DNA"/>
</dbReference>
<name>A0ABR8MYJ6_9BACL</name>
<dbReference type="RefSeq" id="WP_191205314.1">
    <property type="nucleotide sequence ID" value="NZ_JACXZA010000005.1"/>
</dbReference>
<reference evidence="1 2" key="1">
    <citation type="submission" date="2020-09" db="EMBL/GenBank/DDBJ databases">
        <title>Paenibacillus sp. strain PR3 16S rRNA gene Genome sequencing and assembly.</title>
        <authorList>
            <person name="Kim J."/>
        </authorList>
    </citation>
    <scope>NUCLEOTIDE SEQUENCE [LARGE SCALE GENOMIC DNA]</scope>
    <source>
        <strain evidence="1 2">PR3</strain>
    </source>
</reference>
<organism evidence="1 2">
    <name type="scientific">Paenibacillus terricola</name>
    <dbReference type="NCBI Taxonomy" id="2763503"/>
    <lineage>
        <taxon>Bacteria</taxon>
        <taxon>Bacillati</taxon>
        <taxon>Bacillota</taxon>
        <taxon>Bacilli</taxon>
        <taxon>Bacillales</taxon>
        <taxon>Paenibacillaceae</taxon>
        <taxon>Paenibacillus</taxon>
    </lineage>
</organism>